<feature type="transmembrane region" description="Helical" evidence="9">
    <location>
        <begin position="305"/>
        <end position="325"/>
    </location>
</feature>
<evidence type="ECO:0000256" key="5">
    <source>
        <dbReference type="ARBA" id="ARBA00022741"/>
    </source>
</evidence>
<evidence type="ECO:0000256" key="8">
    <source>
        <dbReference type="ARBA" id="ARBA00023136"/>
    </source>
</evidence>
<dbReference type="InterPro" id="IPR027417">
    <property type="entry name" value="P-loop_NTPase"/>
</dbReference>
<dbReference type="InterPro" id="IPR011527">
    <property type="entry name" value="ABC1_TM_dom"/>
</dbReference>
<dbReference type="GO" id="GO:0005743">
    <property type="term" value="C:mitochondrial inner membrane"/>
    <property type="evidence" value="ECO:0007669"/>
    <property type="project" value="TreeGrafter"/>
</dbReference>
<feature type="transmembrane region" description="Helical" evidence="9">
    <location>
        <begin position="929"/>
        <end position="950"/>
    </location>
</feature>
<dbReference type="PANTHER" id="PTHR43394:SF27">
    <property type="entry name" value="ATP-DEPENDENT TRANSLOCASE ABCB1-LIKE"/>
    <property type="match status" value="1"/>
</dbReference>
<dbReference type="InterPro" id="IPR036640">
    <property type="entry name" value="ABC1_TM_sf"/>
</dbReference>
<dbReference type="FunFam" id="1.20.1560.10:FF:000057">
    <property type="entry name" value="ABC multidrug transporter SitT"/>
    <property type="match status" value="1"/>
</dbReference>
<evidence type="ECO:0000313" key="12">
    <source>
        <dbReference type="EMBL" id="KAK8115428.1"/>
    </source>
</evidence>
<feature type="transmembrane region" description="Helical" evidence="9">
    <location>
        <begin position="790"/>
        <end position="810"/>
    </location>
</feature>
<name>A0AAW0QYI3_9PEZI</name>
<keyword evidence="7 9" id="KW-1133">Transmembrane helix</keyword>
<dbReference type="Gene3D" id="1.20.1560.10">
    <property type="entry name" value="ABC transporter type 1, transmembrane domain"/>
    <property type="match status" value="2"/>
</dbReference>
<dbReference type="EMBL" id="JAQQWP010000006">
    <property type="protein sequence ID" value="KAK8115428.1"/>
    <property type="molecule type" value="Genomic_DNA"/>
</dbReference>
<keyword evidence="4 9" id="KW-0812">Transmembrane</keyword>
<dbReference type="Pfam" id="PF00664">
    <property type="entry name" value="ABC_membrane"/>
    <property type="match status" value="2"/>
</dbReference>
<evidence type="ECO:0000313" key="13">
    <source>
        <dbReference type="Proteomes" id="UP001392437"/>
    </source>
</evidence>
<dbReference type="CDD" id="cd03249">
    <property type="entry name" value="ABC_MTABC3_MDL1_MDL2"/>
    <property type="match status" value="1"/>
</dbReference>
<evidence type="ECO:0000256" key="3">
    <source>
        <dbReference type="ARBA" id="ARBA00022448"/>
    </source>
</evidence>
<comment type="caution">
    <text evidence="12">The sequence shown here is derived from an EMBL/GenBank/DDBJ whole genome shotgun (WGS) entry which is preliminary data.</text>
</comment>
<dbReference type="FunFam" id="3.40.50.300:FF:000913">
    <property type="entry name" value="ABC multidrug transporter SitT"/>
    <property type="match status" value="1"/>
</dbReference>
<evidence type="ECO:0000256" key="4">
    <source>
        <dbReference type="ARBA" id="ARBA00022692"/>
    </source>
</evidence>
<dbReference type="Pfam" id="PF00005">
    <property type="entry name" value="ABC_tran"/>
    <property type="match status" value="2"/>
</dbReference>
<reference evidence="12 13" key="1">
    <citation type="submission" date="2023-01" db="EMBL/GenBank/DDBJ databases">
        <title>Analysis of 21 Apiospora genomes using comparative genomics revels a genus with tremendous synthesis potential of carbohydrate active enzymes and secondary metabolites.</title>
        <authorList>
            <person name="Sorensen T."/>
        </authorList>
    </citation>
    <scope>NUCLEOTIDE SEQUENCE [LARGE SCALE GENOMIC DNA]</scope>
    <source>
        <strain evidence="12 13">CBS 117206</strain>
    </source>
</reference>
<protein>
    <submittedName>
        <fullName evidence="12">Multidrug resistance protein</fullName>
    </submittedName>
</protein>
<sequence length="1356" mass="147348">MASTTQKTAEQDTSASSPRTSERIFKYARPVDVALELIAIAAALASGVALALLNVVLGGFITVLNNFVSGASTRDEFMSDVSTYCLYFVYIGIARLCLTYIYTTLTTYCAYHIVRNIRTAYLKAALSQEIAFFDVGNGGSISMQATSNGNLIQSGIAEKLGLCFQAASTFVAAFIVAFTGQWKLTLILIWLAPALIMLMGLISVGEAKLESKMLDVFAHGGAFAESILSTTRTIHAFGIRERLVRLYDEYLTDAKALGDKKSPLMGILFSLEYFLIYAGMGLAFWQGIKMVANKEVDSLGTVFTVLMSVIIATVSVTMIAPYTIAFNRAASGASQLFALIDRRSQIDPFDESGDKLATVEGLVELENVTFSYPTRPGVTILEDFSLRVPAGKVTALVGASGSGKSTIVGLIERWYQQASGHIKLDGHPLESLNLNWLRTNIRLVQQEPVLFNGTVFENIANGLVEEAAKFAFAHEFISNLPEGYDTRIGERGGLLSGGQKQRVAIARSIVSGPKVLLLDEATSALDPHAEGIVQKALDNVSRHRTTIVIAHKLATIRDADNIVVMAKGRIVEQGTHDGLLAMGGAYSRLVRAQDITAKVEVESPEDSEVSEKNEEEALAATKSLTRYPTAVQKRAEHLGDRDNYDKHKDLGLLATVWGLLRRTPELKWLYFIIVVACVVASAIFPAQAIILSEVLDVFQLEPVAMQTRGNFFALMLFVLGLASLVVYFTMGWFTNMVAQQMNRKFRKAMLENILRQDIQFFDRPENTTGALASRLNSYPQAILELMSYNMGLILISIFNVLGSSILAIVVSWKLGLVGVFAGLPPMLTAGYARIRLETHMDSANAHRFSGSASIASESITAIRTVSSLAIEKETLNRYTAGLDHAIQQSMLPLVHMMFWFSLTQSIEYFILALGFWWGCKLVANGELTFYQFFVSFMGTFFSGQAASQMFGYTSSITKGKSAANYLFWIEALQPLIRSDTSENKDHGPADNIGSIDLQKVQFSYPLRPAARVLCGVNLEIKRGEFVAFVGASGCGKSTMIAMLERFYDPTTGTIRIDGEALTDINPRLYRKQIALVQQEPTLYQGSIRENILMGLETEAQPSSSSKALRAANAWDFVMSLPEGALTPCGTSGSQLSGGQRQRIAIARALVRNPGVILLDEATSALDTESEKTVQRALADAAASGERITVAVAHRLSTIKDADRICVFYNGRVVEMGTHAELLALGGMYRKIPSRHTGYDPEPLFGNYFTGVVSSVGGGSGTIHPGDRVFAVMSFVDQKSLSIAGQHAVTAPGHRGNPPAVTLETRRGGVSGAEPAVGFSYLAVDWYPIAGSVLESAQGQVVPSNSTEAQMTLHATM</sequence>
<dbReference type="Proteomes" id="UP001392437">
    <property type="component" value="Unassembled WGS sequence"/>
</dbReference>
<feature type="transmembrane region" description="Helical" evidence="9">
    <location>
        <begin position="711"/>
        <end position="738"/>
    </location>
</feature>
<dbReference type="SMART" id="SM00382">
    <property type="entry name" value="AAA"/>
    <property type="match status" value="2"/>
</dbReference>
<feature type="transmembrane region" description="Helical" evidence="9">
    <location>
        <begin position="264"/>
        <end position="285"/>
    </location>
</feature>
<comment type="similarity">
    <text evidence="2">Belongs to the ABC transporter superfamily. ABCB family. Multidrug resistance exporter (TC 3.A.1.201) subfamily.</text>
</comment>
<dbReference type="InterPro" id="IPR039421">
    <property type="entry name" value="Type_1_exporter"/>
</dbReference>
<keyword evidence="3" id="KW-0813">Transport</keyword>
<dbReference type="CDD" id="cd18578">
    <property type="entry name" value="ABC_6TM_Pgp_ABCB1_D2_like"/>
    <property type="match status" value="1"/>
</dbReference>
<dbReference type="InterPro" id="IPR003439">
    <property type="entry name" value="ABC_transporter-like_ATP-bd"/>
</dbReference>
<organism evidence="12 13">
    <name type="scientific">Apiospora kogelbergensis</name>
    <dbReference type="NCBI Taxonomy" id="1337665"/>
    <lineage>
        <taxon>Eukaryota</taxon>
        <taxon>Fungi</taxon>
        <taxon>Dikarya</taxon>
        <taxon>Ascomycota</taxon>
        <taxon>Pezizomycotina</taxon>
        <taxon>Sordariomycetes</taxon>
        <taxon>Xylariomycetidae</taxon>
        <taxon>Amphisphaeriales</taxon>
        <taxon>Apiosporaceae</taxon>
        <taxon>Apiospora</taxon>
    </lineage>
</organism>
<evidence type="ECO:0000256" key="2">
    <source>
        <dbReference type="ARBA" id="ARBA00007577"/>
    </source>
</evidence>
<keyword evidence="8 9" id="KW-0472">Membrane</keyword>
<dbReference type="GO" id="GO:0005524">
    <property type="term" value="F:ATP binding"/>
    <property type="evidence" value="ECO:0007669"/>
    <property type="project" value="UniProtKB-KW"/>
</dbReference>
<feature type="transmembrane region" description="Helical" evidence="9">
    <location>
        <begin position="184"/>
        <end position="204"/>
    </location>
</feature>
<dbReference type="PROSITE" id="PS50929">
    <property type="entry name" value="ABC_TM1F"/>
    <property type="match status" value="2"/>
</dbReference>
<dbReference type="SUPFAM" id="SSF52540">
    <property type="entry name" value="P-loop containing nucleoside triphosphate hydrolases"/>
    <property type="match status" value="2"/>
</dbReference>
<dbReference type="GO" id="GO:0015421">
    <property type="term" value="F:ABC-type oligopeptide transporter activity"/>
    <property type="evidence" value="ECO:0007669"/>
    <property type="project" value="TreeGrafter"/>
</dbReference>
<feature type="transmembrane region" description="Helical" evidence="9">
    <location>
        <begin position="160"/>
        <end position="178"/>
    </location>
</feature>
<feature type="domain" description="ABC transmembrane type-1" evidence="11">
    <location>
        <begin position="37"/>
        <end position="328"/>
    </location>
</feature>
<feature type="domain" description="ABC transporter" evidence="10">
    <location>
        <begin position="995"/>
        <end position="1234"/>
    </location>
</feature>
<dbReference type="Gene3D" id="3.40.50.300">
    <property type="entry name" value="P-loop containing nucleotide triphosphate hydrolases"/>
    <property type="match status" value="2"/>
</dbReference>
<evidence type="ECO:0000259" key="11">
    <source>
        <dbReference type="PROSITE" id="PS50929"/>
    </source>
</evidence>
<dbReference type="PROSITE" id="PS50893">
    <property type="entry name" value="ABC_TRANSPORTER_2"/>
    <property type="match status" value="2"/>
</dbReference>
<dbReference type="GO" id="GO:0016887">
    <property type="term" value="F:ATP hydrolysis activity"/>
    <property type="evidence" value="ECO:0007669"/>
    <property type="project" value="InterPro"/>
</dbReference>
<evidence type="ECO:0000256" key="1">
    <source>
        <dbReference type="ARBA" id="ARBA00004141"/>
    </source>
</evidence>
<evidence type="ECO:0000259" key="10">
    <source>
        <dbReference type="PROSITE" id="PS50893"/>
    </source>
</evidence>
<comment type="subcellular location">
    <subcellularLocation>
        <location evidence="1">Membrane</location>
        <topology evidence="1">Multi-pass membrane protein</topology>
    </subcellularLocation>
</comment>
<dbReference type="PROSITE" id="PS00211">
    <property type="entry name" value="ABC_TRANSPORTER_1"/>
    <property type="match status" value="2"/>
</dbReference>
<feature type="transmembrane region" description="Helical" evidence="9">
    <location>
        <begin position="81"/>
        <end position="102"/>
    </location>
</feature>
<feature type="domain" description="ABC transmembrane type-1" evidence="11">
    <location>
        <begin position="671"/>
        <end position="958"/>
    </location>
</feature>
<keyword evidence="5" id="KW-0547">Nucleotide-binding</keyword>
<dbReference type="PANTHER" id="PTHR43394">
    <property type="entry name" value="ATP-DEPENDENT PERMEASE MDL1, MITOCHONDRIAL"/>
    <property type="match status" value="1"/>
</dbReference>
<keyword evidence="6" id="KW-0067">ATP-binding</keyword>
<evidence type="ECO:0000256" key="6">
    <source>
        <dbReference type="ARBA" id="ARBA00022840"/>
    </source>
</evidence>
<evidence type="ECO:0000256" key="7">
    <source>
        <dbReference type="ARBA" id="ARBA00022989"/>
    </source>
</evidence>
<gene>
    <name evidence="12" type="ORF">PG999_007497</name>
</gene>
<feature type="transmembrane region" description="Helical" evidence="9">
    <location>
        <begin position="33"/>
        <end position="61"/>
    </location>
</feature>
<accession>A0AAW0QYI3</accession>
<feature type="domain" description="ABC transporter" evidence="10">
    <location>
        <begin position="363"/>
        <end position="592"/>
    </location>
</feature>
<dbReference type="FunFam" id="3.40.50.300:FF:000251">
    <property type="entry name" value="ABC transporter B family member 19"/>
    <property type="match status" value="1"/>
</dbReference>
<dbReference type="SUPFAM" id="SSF90123">
    <property type="entry name" value="ABC transporter transmembrane region"/>
    <property type="match status" value="2"/>
</dbReference>
<dbReference type="GO" id="GO:0090374">
    <property type="term" value="P:oligopeptide export from mitochondrion"/>
    <property type="evidence" value="ECO:0007669"/>
    <property type="project" value="TreeGrafter"/>
</dbReference>
<evidence type="ECO:0000256" key="9">
    <source>
        <dbReference type="SAM" id="Phobius"/>
    </source>
</evidence>
<feature type="transmembrane region" description="Helical" evidence="9">
    <location>
        <begin position="897"/>
        <end position="917"/>
    </location>
</feature>
<proteinExistence type="inferred from homology"/>
<dbReference type="InterPro" id="IPR003593">
    <property type="entry name" value="AAA+_ATPase"/>
</dbReference>
<keyword evidence="13" id="KW-1185">Reference proteome</keyword>
<dbReference type="InterPro" id="IPR017871">
    <property type="entry name" value="ABC_transporter-like_CS"/>
</dbReference>
<feature type="transmembrane region" description="Helical" evidence="9">
    <location>
        <begin position="668"/>
        <end position="691"/>
    </location>
</feature>
<dbReference type="CDD" id="cd18577">
    <property type="entry name" value="ABC_6TM_Pgp_ABCB1_D1_like"/>
    <property type="match status" value="1"/>
</dbReference>